<evidence type="ECO:0000313" key="1">
    <source>
        <dbReference type="EMBL" id="BAM42503.1"/>
    </source>
</evidence>
<dbReference type="EMBL" id="AP011949">
    <property type="protein sequence ID" value="BAM42503.1"/>
    <property type="molecule type" value="Genomic_DNA"/>
</dbReference>
<dbReference type="RefSeq" id="XP_009692804.1">
    <property type="nucleotide sequence ID" value="XM_009694509.1"/>
</dbReference>
<dbReference type="OrthoDB" id="10330430at2759"/>
<gene>
    <name evidence="1" type="ORF">TOT_040000871</name>
</gene>
<protein>
    <submittedName>
        <fullName evidence="1">Uncharacterized protein</fullName>
    </submittedName>
</protein>
<keyword evidence="2" id="KW-1185">Reference proteome</keyword>
<sequence>MEPVVREVSKETGLHIEVFNVNNKKGSKVYSKISLLCNTNSVPLYYNLKSGYSIVGVTTHENLRNWALGQNPSKMANVRMEELEDAAYRVTLDLCLLYTFENVKRVIIRGIGVEYRESSDRYAFGLWKLSIIRF</sequence>
<dbReference type="OMA" id="KTHRHIC"/>
<dbReference type="AlphaFoldDB" id="J7M8R6"/>
<dbReference type="KEGG" id="tot:TOT_040000871"/>
<evidence type="ECO:0000313" key="2">
    <source>
        <dbReference type="Proteomes" id="UP000003786"/>
    </source>
</evidence>
<dbReference type="VEuPathDB" id="PiroplasmaDB:TOT_040000871"/>
<proteinExistence type="predicted"/>
<dbReference type="GeneID" id="20716904"/>
<name>J7M8R6_THEOR</name>
<reference evidence="1 2" key="1">
    <citation type="journal article" date="2012" name="MBio">
        <title>Comparative genome analysis of three eukaryotic parasites with differing abilities to transform leukocytes reveals key mediators of Theileria-induced leukocyte transformation.</title>
        <authorList>
            <person name="Hayashida K."/>
            <person name="Hara Y."/>
            <person name="Abe T."/>
            <person name="Yamasaki C."/>
            <person name="Toyoda A."/>
            <person name="Kosuge T."/>
            <person name="Suzuki Y."/>
            <person name="Sato Y."/>
            <person name="Kawashima S."/>
            <person name="Katayama T."/>
            <person name="Wakaguri H."/>
            <person name="Inoue N."/>
            <person name="Homma K."/>
            <person name="Tada-Umezaki M."/>
            <person name="Yagi Y."/>
            <person name="Fujii Y."/>
            <person name="Habara T."/>
            <person name="Kanehisa M."/>
            <person name="Watanabe H."/>
            <person name="Ito K."/>
            <person name="Gojobori T."/>
            <person name="Sugawara H."/>
            <person name="Imanishi T."/>
            <person name="Weir W."/>
            <person name="Gardner M."/>
            <person name="Pain A."/>
            <person name="Shiels B."/>
            <person name="Hattori M."/>
            <person name="Nene V."/>
            <person name="Sugimoto C."/>
        </authorList>
    </citation>
    <scope>NUCLEOTIDE SEQUENCE [LARGE SCALE GENOMIC DNA]</scope>
    <source>
        <strain evidence="1 2">Shintoku</strain>
    </source>
</reference>
<accession>J7M8R6</accession>
<dbReference type="Proteomes" id="UP000003786">
    <property type="component" value="Chromosome 4"/>
</dbReference>
<organism evidence="1 2">
    <name type="scientific">Theileria orientalis strain Shintoku</name>
    <dbReference type="NCBI Taxonomy" id="869250"/>
    <lineage>
        <taxon>Eukaryota</taxon>
        <taxon>Sar</taxon>
        <taxon>Alveolata</taxon>
        <taxon>Apicomplexa</taxon>
        <taxon>Aconoidasida</taxon>
        <taxon>Piroplasmida</taxon>
        <taxon>Theileriidae</taxon>
        <taxon>Theileria</taxon>
    </lineage>
</organism>
<dbReference type="eggNOG" id="ENOG502SAVA">
    <property type="taxonomic scope" value="Eukaryota"/>
</dbReference>